<accession>A0A0V1GL85</accession>
<dbReference type="EMBL" id="JYDS01001438">
    <property type="protein sequence ID" value="KRY98942.1"/>
    <property type="molecule type" value="Genomic_DNA"/>
</dbReference>
<evidence type="ECO:0000313" key="4">
    <source>
        <dbReference type="Proteomes" id="UP000054826"/>
    </source>
</evidence>
<proteinExistence type="predicted"/>
<evidence type="ECO:0000313" key="2">
    <source>
        <dbReference type="EMBL" id="KRZ10613.1"/>
    </source>
</evidence>
<evidence type="ECO:0000313" key="3">
    <source>
        <dbReference type="Proteomes" id="UP000054805"/>
    </source>
</evidence>
<organism evidence="1 3">
    <name type="scientific">Trichinella pseudospiralis</name>
    <name type="common">Parasitic roundworm</name>
    <dbReference type="NCBI Taxonomy" id="6337"/>
    <lineage>
        <taxon>Eukaryota</taxon>
        <taxon>Metazoa</taxon>
        <taxon>Ecdysozoa</taxon>
        <taxon>Nematoda</taxon>
        <taxon>Enoplea</taxon>
        <taxon>Dorylaimia</taxon>
        <taxon>Trichinellida</taxon>
        <taxon>Trichinellidae</taxon>
        <taxon>Trichinella</taxon>
    </lineage>
</organism>
<dbReference type="AlphaFoldDB" id="A0A0V1GL85"/>
<name>A0A0V1GL85_TRIPS</name>
<dbReference type="Proteomes" id="UP000054805">
    <property type="component" value="Unassembled WGS sequence"/>
</dbReference>
<evidence type="ECO:0000313" key="1">
    <source>
        <dbReference type="EMBL" id="KRY98942.1"/>
    </source>
</evidence>
<comment type="caution">
    <text evidence="1">The sequence shown here is derived from an EMBL/GenBank/DDBJ whole genome shotgun (WGS) entry which is preliminary data.</text>
</comment>
<sequence>MNSQKNMLSNVLLHDRDTYDEQCMPYALSVL</sequence>
<dbReference type="EMBL" id="JYDV01000586">
    <property type="protein sequence ID" value="KRZ10613.1"/>
    <property type="molecule type" value="Genomic_DNA"/>
</dbReference>
<protein>
    <submittedName>
        <fullName evidence="1">Uncharacterized protein</fullName>
    </submittedName>
</protein>
<gene>
    <name evidence="1" type="ORF">T4B_11105</name>
    <name evidence="2" type="ORF">T4C_2643</name>
</gene>
<keyword evidence="3" id="KW-1185">Reference proteome</keyword>
<reference evidence="3 4" key="1">
    <citation type="submission" date="2015-01" db="EMBL/GenBank/DDBJ databases">
        <title>Evolution of Trichinella species and genotypes.</title>
        <authorList>
            <person name="Korhonen P.K."/>
            <person name="Edoardo P."/>
            <person name="Giuseppe L.R."/>
            <person name="Gasser R.B."/>
        </authorList>
    </citation>
    <scope>NUCLEOTIDE SEQUENCE [LARGE SCALE GENOMIC DNA]</scope>
    <source>
        <strain evidence="2">ISS176</strain>
        <strain evidence="1">ISS588</strain>
    </source>
</reference>
<dbReference type="Proteomes" id="UP000054826">
    <property type="component" value="Unassembled WGS sequence"/>
</dbReference>